<dbReference type="EMBL" id="CP010525">
    <property type="protein sequence ID" value="AJO22855.1"/>
    <property type="molecule type" value="Genomic_DNA"/>
</dbReference>
<sequence length="75" mass="8635">MEKKLLVQRRELLGYSQQDVADLVGIDRSYYTKIENGLTPSVKVAKALGYHLGFDWTFFFDDDCVKNTQKSKEVS</sequence>
<dbReference type="GO" id="GO:0003677">
    <property type="term" value="F:DNA binding"/>
    <property type="evidence" value="ECO:0007669"/>
    <property type="project" value="InterPro"/>
</dbReference>
<dbReference type="InterPro" id="IPR001387">
    <property type="entry name" value="Cro/C1-type_HTH"/>
</dbReference>
<evidence type="ECO:0000313" key="3">
    <source>
        <dbReference type="Proteomes" id="UP000032024"/>
    </source>
</evidence>
<name>A0AAN0T771_HEYCO</name>
<gene>
    <name evidence="2" type="ORF">SB48_HM08orf03276</name>
</gene>
<dbReference type="RefSeq" id="WP_035184732.1">
    <property type="nucleotide sequence ID" value="NZ_CP010525.1"/>
</dbReference>
<dbReference type="Pfam" id="PF01381">
    <property type="entry name" value="HTH_3"/>
    <property type="match status" value="1"/>
</dbReference>
<evidence type="ECO:0000259" key="1">
    <source>
        <dbReference type="PROSITE" id="PS50943"/>
    </source>
</evidence>
<dbReference type="CDD" id="cd00093">
    <property type="entry name" value="HTH_XRE"/>
    <property type="match status" value="1"/>
</dbReference>
<keyword evidence="3" id="KW-1185">Reference proteome</keyword>
<dbReference type="PROSITE" id="PS50943">
    <property type="entry name" value="HTH_CROC1"/>
    <property type="match status" value="1"/>
</dbReference>
<evidence type="ECO:0000313" key="2">
    <source>
        <dbReference type="EMBL" id="AJO22855.1"/>
    </source>
</evidence>
<reference evidence="3" key="1">
    <citation type="submission" date="2015-01" db="EMBL/GenBank/DDBJ databases">
        <title>Comparative genome analysis of Bacillus coagulans HM-08, Clostridium butyricum HM-68, Bacillus subtilis HM-66 and Bacillus paralicheniformis BL-09.</title>
        <authorList>
            <person name="Zhang H."/>
        </authorList>
    </citation>
    <scope>NUCLEOTIDE SEQUENCE [LARGE SCALE GENOMIC DNA]</scope>
    <source>
        <strain evidence="3">HM-08</strain>
    </source>
</reference>
<dbReference type="AlphaFoldDB" id="A0AAN0T771"/>
<dbReference type="Proteomes" id="UP000032024">
    <property type="component" value="Chromosome"/>
</dbReference>
<dbReference type="Gene3D" id="1.10.260.40">
    <property type="entry name" value="lambda repressor-like DNA-binding domains"/>
    <property type="match status" value="1"/>
</dbReference>
<dbReference type="InterPro" id="IPR010982">
    <property type="entry name" value="Lambda_DNA-bd_dom_sf"/>
</dbReference>
<dbReference type="SMART" id="SM00530">
    <property type="entry name" value="HTH_XRE"/>
    <property type="match status" value="1"/>
</dbReference>
<proteinExistence type="predicted"/>
<organism evidence="2 3">
    <name type="scientific">Heyndrickxia coagulans</name>
    <name type="common">Weizmannia coagulans</name>
    <dbReference type="NCBI Taxonomy" id="1398"/>
    <lineage>
        <taxon>Bacteria</taxon>
        <taxon>Bacillati</taxon>
        <taxon>Bacillota</taxon>
        <taxon>Bacilli</taxon>
        <taxon>Bacillales</taxon>
        <taxon>Bacillaceae</taxon>
        <taxon>Heyndrickxia</taxon>
    </lineage>
</organism>
<dbReference type="SUPFAM" id="SSF47413">
    <property type="entry name" value="lambda repressor-like DNA-binding domains"/>
    <property type="match status" value="1"/>
</dbReference>
<feature type="domain" description="HTH cro/C1-type" evidence="1">
    <location>
        <begin position="6"/>
        <end position="59"/>
    </location>
</feature>
<protein>
    <submittedName>
        <fullName evidence="2">XRE family transcriptional regulator</fullName>
    </submittedName>
</protein>
<accession>A0AAN0T771</accession>